<feature type="domain" description="Glycosyltransferase 2-like" evidence="1">
    <location>
        <begin position="7"/>
        <end position="142"/>
    </location>
</feature>
<dbReference type="Gene3D" id="3.90.550.10">
    <property type="entry name" value="Spore Coat Polysaccharide Biosynthesis Protein SpsA, Chain A"/>
    <property type="match status" value="1"/>
</dbReference>
<evidence type="ECO:0000313" key="2">
    <source>
        <dbReference type="EMBL" id="QSP97655.1"/>
    </source>
</evidence>
<proteinExistence type="predicted"/>
<protein>
    <submittedName>
        <fullName evidence="2">Glycosyltransferase family 2 protein</fullName>
    </submittedName>
</protein>
<organism evidence="2 3">
    <name type="scientific">Bifidobacterium longum subsp. infantis</name>
    <dbReference type="NCBI Taxonomy" id="1682"/>
    <lineage>
        <taxon>Bacteria</taxon>
        <taxon>Bacillati</taxon>
        <taxon>Actinomycetota</taxon>
        <taxon>Actinomycetes</taxon>
        <taxon>Bifidobacteriales</taxon>
        <taxon>Bifidobacteriaceae</taxon>
        <taxon>Bifidobacterium</taxon>
    </lineage>
</organism>
<dbReference type="EMBL" id="CP071248">
    <property type="protein sequence ID" value="QSP97655.1"/>
    <property type="molecule type" value="Genomic_DNA"/>
</dbReference>
<dbReference type="CDD" id="cd00761">
    <property type="entry name" value="Glyco_tranf_GTA_type"/>
    <property type="match status" value="1"/>
</dbReference>
<evidence type="ECO:0000313" key="3">
    <source>
        <dbReference type="Proteomes" id="UP000663618"/>
    </source>
</evidence>
<dbReference type="PANTHER" id="PTHR22916:SF3">
    <property type="entry name" value="UDP-GLCNAC:BETAGAL BETA-1,3-N-ACETYLGLUCOSAMINYLTRANSFERASE-LIKE PROTEIN 1"/>
    <property type="match status" value="1"/>
</dbReference>
<dbReference type="GO" id="GO:0016758">
    <property type="term" value="F:hexosyltransferase activity"/>
    <property type="evidence" value="ECO:0007669"/>
    <property type="project" value="UniProtKB-ARBA"/>
</dbReference>
<dbReference type="AlphaFoldDB" id="A0AAX1LK84"/>
<name>A0AAX1LK84_BIFLI</name>
<gene>
    <name evidence="2" type="ORF">BLI009_00260</name>
</gene>
<accession>A0AAX1LK84</accession>
<dbReference type="InterPro" id="IPR001173">
    <property type="entry name" value="Glyco_trans_2-like"/>
</dbReference>
<dbReference type="SUPFAM" id="SSF53448">
    <property type="entry name" value="Nucleotide-diphospho-sugar transferases"/>
    <property type="match status" value="1"/>
</dbReference>
<dbReference type="Proteomes" id="UP000663618">
    <property type="component" value="Chromosome"/>
</dbReference>
<dbReference type="Pfam" id="PF00535">
    <property type="entry name" value="Glycos_transf_2"/>
    <property type="match status" value="1"/>
</dbReference>
<dbReference type="InterPro" id="IPR029044">
    <property type="entry name" value="Nucleotide-diphossugar_trans"/>
</dbReference>
<dbReference type="PANTHER" id="PTHR22916">
    <property type="entry name" value="GLYCOSYLTRANSFERASE"/>
    <property type="match status" value="1"/>
</dbReference>
<evidence type="ECO:0000259" key="1">
    <source>
        <dbReference type="Pfam" id="PF00535"/>
    </source>
</evidence>
<sequence>MSTCLISIVIPSYRTEAQVLQRCLVSVNRQRFDDSNICIECLVLFDGKPDSSLIEMIRQISLSDSIVFKPVVLSHSGVSTTRNQGIKLSQGKWISFVDADDELPDNALNTLVEYGDKYNCDIVQGSYITELAASTEHHIYQPESVLFERKKLEELRYDILSPDQGLGLVWGKLFLRSFLIDNNILFDSSVAVGEDTAFVFSAALAAKRVGSIPQDVYRYYRNTGSAVTAFRSDYVDRIVASMRAMRKLIIQSNHPEYISGLNDYVLFHLLLIQVHYLFHPQAPWTEAERKVEYRRVLAMTVFAEPLRLGSFQRFGLAKRISLSALRHHWFLASRFVAWIRRLQINGL</sequence>
<dbReference type="RefSeq" id="WP_206648707.1">
    <property type="nucleotide sequence ID" value="NZ_CP071248.1"/>
</dbReference>
<reference evidence="2" key="1">
    <citation type="submission" date="2021-03" db="EMBL/GenBank/DDBJ databases">
        <title>Genome sequencing of Bifidobacterium longum subsp. infantis JCM 7009.</title>
        <authorList>
            <person name="Kim J."/>
        </authorList>
    </citation>
    <scope>NUCLEOTIDE SEQUENCE</scope>
    <source>
        <strain evidence="2">JCM 7009</strain>
    </source>
</reference>